<protein>
    <submittedName>
        <fullName evidence="1">Uncharacterized protein</fullName>
    </submittedName>
</protein>
<organism evidence="1 2">
    <name type="scientific">Clostridium puniceum</name>
    <dbReference type="NCBI Taxonomy" id="29367"/>
    <lineage>
        <taxon>Bacteria</taxon>
        <taxon>Bacillati</taxon>
        <taxon>Bacillota</taxon>
        <taxon>Clostridia</taxon>
        <taxon>Eubacteriales</taxon>
        <taxon>Clostridiaceae</taxon>
        <taxon>Clostridium</taxon>
    </lineage>
</organism>
<dbReference type="OrthoDB" id="1915392at2"/>
<dbReference type="RefSeq" id="WP_077850223.1">
    <property type="nucleotide sequence ID" value="NZ_LZZM01000245.1"/>
</dbReference>
<dbReference type="EMBL" id="LZZM01000245">
    <property type="protein sequence ID" value="OOM70023.1"/>
    <property type="molecule type" value="Genomic_DNA"/>
</dbReference>
<evidence type="ECO:0000313" key="1">
    <source>
        <dbReference type="EMBL" id="OOM70023.1"/>
    </source>
</evidence>
<comment type="caution">
    <text evidence="1">The sequence shown here is derived from an EMBL/GenBank/DDBJ whole genome shotgun (WGS) entry which is preliminary data.</text>
</comment>
<dbReference type="STRING" id="29367.CLPUN_53550"/>
<dbReference type="Proteomes" id="UP000190890">
    <property type="component" value="Unassembled WGS sequence"/>
</dbReference>
<reference evidence="1 2" key="1">
    <citation type="submission" date="2016-05" db="EMBL/GenBank/DDBJ databases">
        <title>Microbial solvent formation.</title>
        <authorList>
            <person name="Poehlein A."/>
            <person name="Montoya Solano J.D."/>
            <person name="Flitsch S."/>
            <person name="Krabben P."/>
            <person name="Duerre P."/>
            <person name="Daniel R."/>
        </authorList>
    </citation>
    <scope>NUCLEOTIDE SEQUENCE [LARGE SCALE GENOMIC DNA]</scope>
    <source>
        <strain evidence="1 2">DSM 2619</strain>
    </source>
</reference>
<keyword evidence="2" id="KW-1185">Reference proteome</keyword>
<evidence type="ECO:0000313" key="2">
    <source>
        <dbReference type="Proteomes" id="UP000190890"/>
    </source>
</evidence>
<name>A0A1S8SX62_9CLOT</name>
<accession>A0A1S8SX62</accession>
<gene>
    <name evidence="1" type="ORF">CLPUN_53550</name>
</gene>
<proteinExistence type="predicted"/>
<dbReference type="AlphaFoldDB" id="A0A1S8SX62"/>
<sequence>MKKIYKLEQLEALKEGYTKEVMESIEEIIITINENYGAGRDVDKDLGGYVVILESEEDVAEIKVNVLKGTIEEYTDKIDSNNGETYYASLFILSSDYIVMAYSNKELHEILIEKEL</sequence>